<dbReference type="AlphaFoldDB" id="A0A2T5ISU9"/>
<dbReference type="Proteomes" id="UP000244110">
    <property type="component" value="Unassembled WGS sequence"/>
</dbReference>
<sequence>MTYGLGKLYLMGCFLVISLCIAPIAYADKTGLTSGRPEPMVFDLIDPLGAKKGEFEINTLMDYSPRTGQFQWSPEIEYSFAKGHAIELELPVENSTLTAYKVSLQGTLGELLQKRMIHGWQIIGRRENNEKEFAGEALYINDYKFSEKWSTMNMIGARHTRFNEEGDFFCLANNSVFYQYHFRFAIGIELNSEIRNHYHYRLTPQIQYAFTKKAFIQFGGGPSQLNDEKRTEWLITTRLVFDF</sequence>
<comment type="caution">
    <text evidence="1">The sequence shown here is derived from an EMBL/GenBank/DDBJ whole genome shotgun (WGS) entry which is preliminary data.</text>
</comment>
<organism evidence="1 2">
    <name type="scientific">Nitrosomonas ureae</name>
    <dbReference type="NCBI Taxonomy" id="44577"/>
    <lineage>
        <taxon>Bacteria</taxon>
        <taxon>Pseudomonadati</taxon>
        <taxon>Pseudomonadota</taxon>
        <taxon>Betaproteobacteria</taxon>
        <taxon>Nitrosomonadales</taxon>
        <taxon>Nitrosomonadaceae</taxon>
        <taxon>Nitrosomonas</taxon>
    </lineage>
</organism>
<gene>
    <name evidence="1" type="ORF">C8R28_1008102</name>
</gene>
<reference evidence="1 2" key="1">
    <citation type="submission" date="2018-04" db="EMBL/GenBank/DDBJ databases">
        <title>Active sludge and wastewater microbial communities from Klosterneuburg, Austria.</title>
        <authorList>
            <person name="Wagner M."/>
        </authorList>
    </citation>
    <scope>NUCLEOTIDE SEQUENCE [LARGE SCALE GENOMIC DNA]</scope>
    <source>
        <strain evidence="1 2">Nm4</strain>
    </source>
</reference>
<dbReference type="RefSeq" id="WP_258195667.1">
    <property type="nucleotide sequence ID" value="NZ_QAOL01000008.1"/>
</dbReference>
<accession>A0A2T5ISU9</accession>
<proteinExistence type="predicted"/>
<evidence type="ECO:0000313" key="1">
    <source>
        <dbReference type="EMBL" id="PTQ86907.1"/>
    </source>
</evidence>
<dbReference type="EMBL" id="QAOL01000008">
    <property type="protein sequence ID" value="PTQ86907.1"/>
    <property type="molecule type" value="Genomic_DNA"/>
</dbReference>
<protein>
    <submittedName>
        <fullName evidence="1">Uncharacterized protein</fullName>
    </submittedName>
</protein>
<name>A0A2T5ISU9_9PROT</name>
<evidence type="ECO:0000313" key="2">
    <source>
        <dbReference type="Proteomes" id="UP000244110"/>
    </source>
</evidence>